<feature type="region of interest" description="Disordered" evidence="1">
    <location>
        <begin position="267"/>
        <end position="334"/>
    </location>
</feature>
<proteinExistence type="predicted"/>
<dbReference type="Gene3D" id="3.30.70.1070">
    <property type="entry name" value="Sporulation related repeat"/>
    <property type="match status" value="2"/>
</dbReference>
<dbReference type="STRING" id="546414.Deide_14021"/>
<dbReference type="HOGENOM" id="CLU_697792_0_0_0"/>
<feature type="transmembrane region" description="Helical" evidence="2">
    <location>
        <begin position="21"/>
        <end position="40"/>
    </location>
</feature>
<keyword evidence="2" id="KW-0812">Transmembrane</keyword>
<evidence type="ECO:0000313" key="4">
    <source>
        <dbReference type="EMBL" id="ACO46346.1"/>
    </source>
</evidence>
<evidence type="ECO:0000313" key="5">
    <source>
        <dbReference type="Proteomes" id="UP000002208"/>
    </source>
</evidence>
<dbReference type="PaxDb" id="546414-Deide_14021"/>
<accession>C1CVX9</accession>
<dbReference type="InterPro" id="IPR007730">
    <property type="entry name" value="SPOR-like_dom"/>
</dbReference>
<feature type="domain" description="SPOR" evidence="3">
    <location>
        <begin position="192"/>
        <end position="270"/>
    </location>
</feature>
<dbReference type="Pfam" id="PF05036">
    <property type="entry name" value="SPOR"/>
    <property type="match status" value="2"/>
</dbReference>
<protein>
    <submittedName>
        <fullName evidence="4">Putative Sporulation related domain-containing protein</fullName>
    </submittedName>
</protein>
<dbReference type="InterPro" id="IPR036680">
    <property type="entry name" value="SPOR-like_sf"/>
</dbReference>
<feature type="compositionally biased region" description="Low complexity" evidence="1">
    <location>
        <begin position="146"/>
        <end position="167"/>
    </location>
</feature>
<feature type="compositionally biased region" description="Pro residues" evidence="1">
    <location>
        <begin position="315"/>
        <end position="330"/>
    </location>
</feature>
<dbReference type="RefSeq" id="WP_012693469.1">
    <property type="nucleotide sequence ID" value="NC_012526.1"/>
</dbReference>
<keyword evidence="2" id="KW-0472">Membrane</keyword>
<dbReference type="OrthoDB" id="71320at2"/>
<feature type="compositionally biased region" description="Low complexity" evidence="1">
    <location>
        <begin position="272"/>
        <end position="314"/>
    </location>
</feature>
<dbReference type="PROSITE" id="PS51724">
    <property type="entry name" value="SPOR"/>
    <property type="match status" value="2"/>
</dbReference>
<organism evidence="4 5">
    <name type="scientific">Deinococcus deserti (strain DSM 17065 / CIP 109153 / LMG 22923 / VCD115)</name>
    <dbReference type="NCBI Taxonomy" id="546414"/>
    <lineage>
        <taxon>Bacteria</taxon>
        <taxon>Thermotogati</taxon>
        <taxon>Deinococcota</taxon>
        <taxon>Deinococci</taxon>
        <taxon>Deinococcales</taxon>
        <taxon>Deinococcaceae</taxon>
        <taxon>Deinococcus</taxon>
    </lineage>
</organism>
<keyword evidence="2" id="KW-1133">Transmembrane helix</keyword>
<gene>
    <name evidence="4" type="ordered locus">Deide_14021</name>
</gene>
<dbReference type="Proteomes" id="UP000002208">
    <property type="component" value="Chromosome"/>
</dbReference>
<reference evidence="4 5" key="1">
    <citation type="journal article" date="2009" name="PLoS Genet.">
        <title>Alliance of proteomics and genomics to unravel the specificities of Sahara bacterium Deinococcus deserti.</title>
        <authorList>
            <person name="de Groot A."/>
            <person name="Dulermo R."/>
            <person name="Ortet P."/>
            <person name="Blanchard L."/>
            <person name="Guerin P."/>
            <person name="Fernandez B."/>
            <person name="Vacherie B."/>
            <person name="Dossat C."/>
            <person name="Jolivet E."/>
            <person name="Siguier P."/>
            <person name="Chandler M."/>
            <person name="Barakat M."/>
            <person name="Dedieu A."/>
            <person name="Barbe V."/>
            <person name="Heulin T."/>
            <person name="Sommer S."/>
            <person name="Achouak W."/>
            <person name="Armengaud J."/>
        </authorList>
    </citation>
    <scope>NUCLEOTIDE SEQUENCE [LARGE SCALE GENOMIC DNA]</scope>
    <source>
        <strain evidence="5">DSM 17065 / CIP 109153 / LMG 22923 / VCD115</strain>
    </source>
</reference>
<dbReference type="SUPFAM" id="SSF110997">
    <property type="entry name" value="Sporulation related repeat"/>
    <property type="match status" value="2"/>
</dbReference>
<feature type="compositionally biased region" description="Low complexity" evidence="1">
    <location>
        <begin position="81"/>
        <end position="138"/>
    </location>
</feature>
<feature type="domain" description="SPOR" evidence="3">
    <location>
        <begin position="331"/>
        <end position="404"/>
    </location>
</feature>
<keyword evidence="5" id="KW-1185">Reference proteome</keyword>
<feature type="region of interest" description="Disordered" evidence="1">
    <location>
        <begin position="66"/>
        <end position="167"/>
    </location>
</feature>
<name>C1CVX9_DEIDV</name>
<dbReference type="KEGG" id="ddr:Deide_14021"/>
<evidence type="ECO:0000256" key="1">
    <source>
        <dbReference type="SAM" id="MobiDB-lite"/>
    </source>
</evidence>
<dbReference type="GO" id="GO:0042834">
    <property type="term" value="F:peptidoglycan binding"/>
    <property type="evidence" value="ECO:0007669"/>
    <property type="project" value="InterPro"/>
</dbReference>
<evidence type="ECO:0000259" key="3">
    <source>
        <dbReference type="PROSITE" id="PS51724"/>
    </source>
</evidence>
<sequence length="404" mass="40436">MSRPNVAGSRPSPGMARRWPDLMISVLVVLLLGGFGALLMRGNNSAATITAETESSTAAVEADIPAAPGTDNVSATPPSEPAEAVTPPTSPASAAPEPEPTTTTEVPAPATTAPVTTEATPGTDPVAAAPLQPAPTAAGTEKSEVPSAATLPETPAAPVTPPTSLTTGNAAAETITISPPPAAAVPAAEQRVPLRSDYRISLGSFGTEQTVRTQTAGVSGLGYTVHPIDLGGQYVAQVGPFADEATARRALADIRRAFPSAVLYPPRGVSLTGETAPAPQTPQTPAAQEPAAQTQTPAVQTPAPATGTNTAAATPAPPLPVPAPAEPAAPPSASSPAYLQVGAFDRVESAQTLVEQLRAAGFTPSVNAPEGRKVTVLVGPFSGTALTDAESKLSAAGHDSFRVR</sequence>
<evidence type="ECO:0000256" key="2">
    <source>
        <dbReference type="SAM" id="Phobius"/>
    </source>
</evidence>
<dbReference type="AlphaFoldDB" id="C1CVX9"/>
<dbReference type="EMBL" id="CP001114">
    <property type="protein sequence ID" value="ACO46346.1"/>
    <property type="molecule type" value="Genomic_DNA"/>
</dbReference>